<proteinExistence type="predicted"/>
<protein>
    <submittedName>
        <fullName evidence="1">Uncharacterized protein</fullName>
    </submittedName>
</protein>
<dbReference type="AlphaFoldDB" id="A0A3F2RER1"/>
<dbReference type="EMBL" id="MBDO02000468">
    <property type="protein sequence ID" value="RLN55000.1"/>
    <property type="molecule type" value="Genomic_DNA"/>
</dbReference>
<evidence type="ECO:0000313" key="1">
    <source>
        <dbReference type="EMBL" id="RLN55000.1"/>
    </source>
</evidence>
<reference evidence="3 4" key="1">
    <citation type="submission" date="2018-07" db="EMBL/GenBank/DDBJ databases">
        <title>Genome sequencing of oomycete isolates from Chile give support for New Zealand origin for Phytophthora kernoviae and make available the first Nothophytophthora sp. genome.</title>
        <authorList>
            <person name="Studholme D.J."/>
            <person name="Sanfuentes E."/>
            <person name="Panda P."/>
            <person name="Hill R."/>
            <person name="Sambles C."/>
            <person name="Grant M."/>
            <person name="Williams N.M."/>
            <person name="Mcdougal R.L."/>
        </authorList>
    </citation>
    <scope>NUCLEOTIDE SEQUENCE [LARGE SCALE GENOMIC DNA]</scope>
    <source>
        <strain evidence="1">Chile6</strain>
        <strain evidence="2">Chile7</strain>
    </source>
</reference>
<dbReference type="Proteomes" id="UP000284657">
    <property type="component" value="Unassembled WGS sequence"/>
</dbReference>
<name>A0A3F2RER1_9STRA</name>
<dbReference type="Proteomes" id="UP000277300">
    <property type="component" value="Unassembled WGS sequence"/>
</dbReference>
<organism evidence="1 3">
    <name type="scientific">Phytophthora kernoviae</name>
    <dbReference type="NCBI Taxonomy" id="325452"/>
    <lineage>
        <taxon>Eukaryota</taxon>
        <taxon>Sar</taxon>
        <taxon>Stramenopiles</taxon>
        <taxon>Oomycota</taxon>
        <taxon>Peronosporomycetes</taxon>
        <taxon>Peronosporales</taxon>
        <taxon>Peronosporaceae</taxon>
        <taxon>Phytophthora</taxon>
    </lineage>
</organism>
<evidence type="ECO:0000313" key="2">
    <source>
        <dbReference type="EMBL" id="RLN69436.1"/>
    </source>
</evidence>
<gene>
    <name evidence="2" type="ORF">BBJ29_007367</name>
    <name evidence="1" type="ORF">BBP00_00008685</name>
</gene>
<evidence type="ECO:0000313" key="4">
    <source>
        <dbReference type="Proteomes" id="UP000284657"/>
    </source>
</evidence>
<dbReference type="EMBL" id="MBAD02000341">
    <property type="protein sequence ID" value="RLN69436.1"/>
    <property type="molecule type" value="Genomic_DNA"/>
</dbReference>
<sequence>MVAFSVYKASKYLFDCAGVKDPAGAQAYPTVRLDEMETLRIEAVDVVKRLDFTEVDRLIACCRQHPPQIVVGPLTDGDTTPFQDFAQYLKNRQRVSSCNVHYC</sequence>
<comment type="caution">
    <text evidence="1">The sequence shown here is derived from an EMBL/GenBank/DDBJ whole genome shotgun (WGS) entry which is preliminary data.</text>
</comment>
<dbReference type="OrthoDB" id="116571at2759"/>
<accession>A0A3F2RER1</accession>
<evidence type="ECO:0000313" key="3">
    <source>
        <dbReference type="Proteomes" id="UP000277300"/>
    </source>
</evidence>